<keyword evidence="5 9" id="KW-0862">Zinc</keyword>
<keyword evidence="8 9" id="KW-0687">Ribonucleoprotein</keyword>
<evidence type="ECO:0000256" key="2">
    <source>
        <dbReference type="ARBA" id="ARBA00022723"/>
    </source>
</evidence>
<dbReference type="InterPro" id="IPR011331">
    <property type="entry name" value="Ribosomal_eL37/eL43"/>
</dbReference>
<evidence type="ECO:0000256" key="5">
    <source>
        <dbReference type="ARBA" id="ARBA00022833"/>
    </source>
</evidence>
<protein>
    <recommendedName>
        <fullName evidence="9">Ribosomal protein L37</fullName>
    </recommendedName>
</protein>
<dbReference type="Pfam" id="PF01907">
    <property type="entry name" value="Ribosomal_L37e"/>
    <property type="match status" value="1"/>
</dbReference>
<dbReference type="SUPFAM" id="SSF57829">
    <property type="entry name" value="Zn-binding ribosomal proteins"/>
    <property type="match status" value="1"/>
</dbReference>
<evidence type="ECO:0000256" key="4">
    <source>
        <dbReference type="ARBA" id="ARBA00022771"/>
    </source>
</evidence>
<keyword evidence="3 9" id="KW-0699">rRNA-binding</keyword>
<dbReference type="GO" id="GO:0019843">
    <property type="term" value="F:rRNA binding"/>
    <property type="evidence" value="ECO:0007669"/>
    <property type="project" value="UniProtKB-KW"/>
</dbReference>
<keyword evidence="7 9" id="KW-0689">Ribosomal protein</keyword>
<evidence type="ECO:0000256" key="6">
    <source>
        <dbReference type="ARBA" id="ARBA00022884"/>
    </source>
</evidence>
<name>V5L311_PECGU</name>
<proteinExistence type="evidence at transcript level"/>
<keyword evidence="6 9" id="KW-0694">RNA-binding</keyword>
<dbReference type="GO" id="GO:0006412">
    <property type="term" value="P:translation"/>
    <property type="evidence" value="ECO:0007669"/>
    <property type="project" value="InterPro"/>
</dbReference>
<evidence type="ECO:0000256" key="7">
    <source>
        <dbReference type="ARBA" id="ARBA00022980"/>
    </source>
</evidence>
<evidence type="ECO:0000256" key="3">
    <source>
        <dbReference type="ARBA" id="ARBA00022730"/>
    </source>
</evidence>
<comment type="function">
    <text evidence="9">Component of the large ribosomal subunit. The ribosome is a large ribonucleoprotein complex responsible for the synthesis of proteins in the cell.</text>
</comment>
<dbReference type="GO" id="GO:0008270">
    <property type="term" value="F:zinc ion binding"/>
    <property type="evidence" value="ECO:0007669"/>
    <property type="project" value="UniProtKB-KW"/>
</dbReference>
<organism evidence="10">
    <name type="scientific">Pectinaria gouldii</name>
    <name type="common">Trumpet worm</name>
    <name type="synonym">Ice-cream cone worm</name>
    <dbReference type="NCBI Taxonomy" id="260746"/>
    <lineage>
        <taxon>Eukaryota</taxon>
        <taxon>Metazoa</taxon>
        <taxon>Spiralia</taxon>
        <taxon>Lophotrochozoa</taxon>
        <taxon>Annelida</taxon>
        <taxon>Polychaeta</taxon>
        <taxon>Sedentaria</taxon>
        <taxon>Canalipalpata</taxon>
        <taxon>Terebellida</taxon>
        <taxon>Terebelliformia</taxon>
        <taxon>Pectinariidae</taxon>
        <taxon>Pectinaria</taxon>
    </lineage>
</organism>
<reference evidence="10" key="1">
    <citation type="submission" date="2013-07" db="EMBL/GenBank/DDBJ databases">
        <authorList>
            <person name="Rohr K.E."/>
            <person name="Rackow A.R."/>
            <person name="Miller C.S."/>
            <person name="Schiller A.D."/>
            <person name="Dean M.A."/>
        </authorList>
    </citation>
    <scope>NUCLEOTIDE SEQUENCE</scope>
    <source>
        <strain evidence="10">CM51</strain>
        <tissue evidence="10">Head</tissue>
    </source>
</reference>
<dbReference type="PANTHER" id="PTHR10768">
    <property type="entry name" value="60S RIBOSOMAL PROTEIN L37"/>
    <property type="match status" value="1"/>
</dbReference>
<dbReference type="InterPro" id="IPR011332">
    <property type="entry name" value="Ribosomal_zn-bd"/>
</dbReference>
<accession>V5L311</accession>
<dbReference type="GO" id="GO:0022625">
    <property type="term" value="C:cytosolic large ribosomal subunit"/>
    <property type="evidence" value="ECO:0007669"/>
    <property type="project" value="TreeGrafter"/>
</dbReference>
<evidence type="ECO:0000256" key="8">
    <source>
        <dbReference type="ARBA" id="ARBA00023274"/>
    </source>
</evidence>
<evidence type="ECO:0000313" key="10">
    <source>
        <dbReference type="EMBL" id="AHA44490.1"/>
    </source>
</evidence>
<keyword evidence="2 9" id="KW-0479">Metal-binding</keyword>
<dbReference type="Gene3D" id="2.20.25.30">
    <property type="match status" value="1"/>
</dbReference>
<dbReference type="InterPro" id="IPR001569">
    <property type="entry name" value="Ribosomal_eL37"/>
</dbReference>
<dbReference type="FunFam" id="2.20.25.30:FF:000001">
    <property type="entry name" value="Ribosomal protein L37"/>
    <property type="match status" value="1"/>
</dbReference>
<dbReference type="HAMAP" id="MF_00547">
    <property type="entry name" value="Ribosomal_eL37"/>
    <property type="match status" value="1"/>
</dbReference>
<comment type="similarity">
    <text evidence="1 9">Belongs to the eukaryotic ribosomal protein eL37 family.</text>
</comment>
<keyword evidence="4" id="KW-0863">Zinc-finger</keyword>
<dbReference type="PROSITE" id="PS01077">
    <property type="entry name" value="RIBOSOMAL_L37E"/>
    <property type="match status" value="1"/>
</dbReference>
<sequence length="94" mass="11026">MTKGTSSFGKRHNKSHTLCVRCGGRCYHIQKKTCASCGYPSKRMRQYKWSEKAKRRRTTGTGRMRYLKKVHRKFRNAFREGTKAVSQKRRPAAE</sequence>
<evidence type="ECO:0000256" key="9">
    <source>
        <dbReference type="RuleBase" id="RU000576"/>
    </source>
</evidence>
<evidence type="ECO:0000256" key="1">
    <source>
        <dbReference type="ARBA" id="ARBA00009805"/>
    </source>
</evidence>
<dbReference type="AlphaFoldDB" id="V5L311"/>
<dbReference type="EMBL" id="KF479359">
    <property type="protein sequence ID" value="AHA44490.1"/>
    <property type="molecule type" value="mRNA"/>
</dbReference>
<dbReference type="GO" id="GO:0003735">
    <property type="term" value="F:structural constituent of ribosome"/>
    <property type="evidence" value="ECO:0007669"/>
    <property type="project" value="InterPro"/>
</dbReference>
<dbReference type="InterPro" id="IPR018267">
    <property type="entry name" value="Ribosomal_eL37_CS"/>
</dbReference>
<dbReference type="PANTHER" id="PTHR10768:SF0">
    <property type="entry name" value="RIBOSOMAL PROTEIN L37"/>
    <property type="match status" value="1"/>
</dbReference>